<feature type="region of interest" description="Disordered" evidence="2">
    <location>
        <begin position="37"/>
        <end position="83"/>
    </location>
</feature>
<organism evidence="3 4">
    <name type="scientific">Streptomyces sulfonofaciens</name>
    <dbReference type="NCBI Taxonomy" id="68272"/>
    <lineage>
        <taxon>Bacteria</taxon>
        <taxon>Bacillati</taxon>
        <taxon>Actinomycetota</taxon>
        <taxon>Actinomycetes</taxon>
        <taxon>Kitasatosporales</taxon>
        <taxon>Streptomycetaceae</taxon>
        <taxon>Streptomyces</taxon>
    </lineage>
</organism>
<keyword evidence="1" id="KW-0175">Coiled coil</keyword>
<dbReference type="Proteomes" id="UP000603708">
    <property type="component" value="Unassembled WGS sequence"/>
</dbReference>
<sequence length="530" mass="57227">MTATPTQPYTPYAPDGLRARRRGFTAALQRLGALALMPRTGRPDGRPTRLAPSSAVGRPSTHSLPSPSAPRAAPAGRPSTGRPAAVSCRAAAVDLLLLVALPLPLLAATALPATFAGGGTRRWFGGRAESQRAEAQAAKDAAAAAFYELDTAQRDLQISVETITAVDDSPAARRVVSDFAELGRRIDEVSHRYITVVDAHDLDRDDLDAAAATRARTQLAQAKDELTRTKQDLDRFAQGLEPLLGKAETQLARVAPGVERARQALLGASNALDTARGSGLRADDLAARLAALGPELTKLNEGAGRHGVPETLERAERVAREAEAVRVQAERLPEQAAEIDHRLVSMRTRAQALTTRAGQVEPILSELRRRFTASCWQDLQNVPAQAAESVRQAEQKLKEAQTARDAQRWPDAVAQLSTARALLNTTDDAVSAAGDRLRRLNAVAKDPQQEIERTRFAIRDAQRLAMAGRQTPDPRHAQPLDDAVARLDRAVGALEGVHPDYWHFLTETDAVRQTVTRVVSRIREERGTSG</sequence>
<dbReference type="AlphaFoldDB" id="A0A919L486"/>
<evidence type="ECO:0000313" key="4">
    <source>
        <dbReference type="Proteomes" id="UP000603708"/>
    </source>
</evidence>
<protein>
    <recommendedName>
        <fullName evidence="5">Septation ring formation regulator EzrA</fullName>
    </recommendedName>
</protein>
<dbReference type="RefSeq" id="WP_373317046.1">
    <property type="nucleotide sequence ID" value="NZ_BNCD01000015.1"/>
</dbReference>
<reference evidence="3" key="1">
    <citation type="journal article" date="2014" name="Int. J. Syst. Evol. Microbiol.">
        <title>Complete genome sequence of Corynebacterium casei LMG S-19264T (=DSM 44701T), isolated from a smear-ripened cheese.</title>
        <authorList>
            <consortium name="US DOE Joint Genome Institute (JGI-PGF)"/>
            <person name="Walter F."/>
            <person name="Albersmeier A."/>
            <person name="Kalinowski J."/>
            <person name="Ruckert C."/>
        </authorList>
    </citation>
    <scope>NUCLEOTIDE SEQUENCE</scope>
    <source>
        <strain evidence="3">JCM 5069</strain>
    </source>
</reference>
<accession>A0A919L486</accession>
<evidence type="ECO:0008006" key="5">
    <source>
        <dbReference type="Google" id="ProtNLM"/>
    </source>
</evidence>
<proteinExistence type="predicted"/>
<dbReference type="EMBL" id="BNCD01000015">
    <property type="protein sequence ID" value="GHH84370.1"/>
    <property type="molecule type" value="Genomic_DNA"/>
</dbReference>
<gene>
    <name evidence="3" type="ORF">GCM10018793_48560</name>
</gene>
<reference evidence="3" key="2">
    <citation type="submission" date="2020-09" db="EMBL/GenBank/DDBJ databases">
        <authorList>
            <person name="Sun Q."/>
            <person name="Ohkuma M."/>
        </authorList>
    </citation>
    <scope>NUCLEOTIDE SEQUENCE</scope>
    <source>
        <strain evidence="3">JCM 5069</strain>
    </source>
</reference>
<keyword evidence="4" id="KW-1185">Reference proteome</keyword>
<evidence type="ECO:0000256" key="1">
    <source>
        <dbReference type="SAM" id="Coils"/>
    </source>
</evidence>
<feature type="coiled-coil region" evidence="1">
    <location>
        <begin position="212"/>
        <end position="239"/>
    </location>
</feature>
<name>A0A919L486_9ACTN</name>
<evidence type="ECO:0000313" key="3">
    <source>
        <dbReference type="EMBL" id="GHH84370.1"/>
    </source>
</evidence>
<comment type="caution">
    <text evidence="3">The sequence shown here is derived from an EMBL/GenBank/DDBJ whole genome shotgun (WGS) entry which is preliminary data.</text>
</comment>
<feature type="compositionally biased region" description="Low complexity" evidence="2">
    <location>
        <begin position="65"/>
        <end position="83"/>
    </location>
</feature>
<evidence type="ECO:0000256" key="2">
    <source>
        <dbReference type="SAM" id="MobiDB-lite"/>
    </source>
</evidence>